<dbReference type="AlphaFoldDB" id="A0A183D0Q2"/>
<feature type="repeat" description="ANK" evidence="3">
    <location>
        <begin position="63"/>
        <end position="84"/>
    </location>
</feature>
<evidence type="ECO:0000256" key="3">
    <source>
        <dbReference type="PROSITE-ProRule" id="PRU00023"/>
    </source>
</evidence>
<evidence type="ECO:0000313" key="5">
    <source>
        <dbReference type="Proteomes" id="UP000271098"/>
    </source>
</evidence>
<gene>
    <name evidence="4" type="ORF">GPUH_LOCUS2292</name>
</gene>
<dbReference type="InterPro" id="IPR002110">
    <property type="entry name" value="Ankyrin_rpt"/>
</dbReference>
<dbReference type="WBParaSite" id="GPUH_0000229801-mRNA-1">
    <property type="protein sequence ID" value="GPUH_0000229801-mRNA-1"/>
    <property type="gene ID" value="GPUH_0000229801"/>
</dbReference>
<evidence type="ECO:0000313" key="4">
    <source>
        <dbReference type="EMBL" id="VDK33309.1"/>
    </source>
</evidence>
<name>A0A183D0Q2_9BILA</name>
<dbReference type="OrthoDB" id="10039052at2759"/>
<protein>
    <submittedName>
        <fullName evidence="6">ANK_REP_REGION domain-containing protein</fullName>
    </submittedName>
</protein>
<dbReference type="EMBL" id="UYRT01003344">
    <property type="protein sequence ID" value="VDK33309.1"/>
    <property type="molecule type" value="Genomic_DNA"/>
</dbReference>
<reference evidence="4 5" key="2">
    <citation type="submission" date="2018-11" db="EMBL/GenBank/DDBJ databases">
        <authorList>
            <consortium name="Pathogen Informatics"/>
        </authorList>
    </citation>
    <scope>NUCLEOTIDE SEQUENCE [LARGE SCALE GENOMIC DNA]</scope>
</reference>
<dbReference type="SUPFAM" id="SSF48403">
    <property type="entry name" value="Ankyrin repeat"/>
    <property type="match status" value="1"/>
</dbReference>
<feature type="repeat" description="ANK" evidence="3">
    <location>
        <begin position="97"/>
        <end position="119"/>
    </location>
</feature>
<dbReference type="PANTHER" id="PTHR24174:SF16">
    <property type="entry name" value="CASKIN-2"/>
    <property type="match status" value="1"/>
</dbReference>
<dbReference type="InterPro" id="IPR033635">
    <property type="entry name" value="ANKS1/Caskin"/>
</dbReference>
<dbReference type="Pfam" id="PF12796">
    <property type="entry name" value="Ank_2"/>
    <property type="match status" value="1"/>
</dbReference>
<reference evidence="6" key="1">
    <citation type="submission" date="2016-06" db="UniProtKB">
        <authorList>
            <consortium name="WormBaseParasite"/>
        </authorList>
    </citation>
    <scope>IDENTIFICATION</scope>
</reference>
<dbReference type="PROSITE" id="PS50088">
    <property type="entry name" value="ANK_REPEAT"/>
    <property type="match status" value="3"/>
</dbReference>
<dbReference type="Pfam" id="PF00023">
    <property type="entry name" value="Ank"/>
    <property type="match status" value="1"/>
</dbReference>
<proteinExistence type="predicted"/>
<sequence>MGAKELSSVQQELFEAVRRGDALKVQTWLSSKRNQRPRTPLNFLRSSASSNSAWLCSIVDPSNGYTVLHLAALLGHKEVVRILLGVDSQLAGVRDRRGCLPIHLAAWNGHVDALQLLIDADPSTVDAVNNAKESPLHLSAQHGHGKVVAALLAKHADARLRNARSETALDVAARLGKANVCRLIICSCPELALQVSILYF</sequence>
<dbReference type="Proteomes" id="UP000271098">
    <property type="component" value="Unassembled WGS sequence"/>
</dbReference>
<dbReference type="Gene3D" id="1.25.40.20">
    <property type="entry name" value="Ankyrin repeat-containing domain"/>
    <property type="match status" value="2"/>
</dbReference>
<keyword evidence="1" id="KW-0677">Repeat</keyword>
<organism evidence="6">
    <name type="scientific">Gongylonema pulchrum</name>
    <dbReference type="NCBI Taxonomy" id="637853"/>
    <lineage>
        <taxon>Eukaryota</taxon>
        <taxon>Metazoa</taxon>
        <taxon>Ecdysozoa</taxon>
        <taxon>Nematoda</taxon>
        <taxon>Chromadorea</taxon>
        <taxon>Rhabditida</taxon>
        <taxon>Spirurina</taxon>
        <taxon>Spiruromorpha</taxon>
        <taxon>Spiruroidea</taxon>
        <taxon>Gongylonematidae</taxon>
        <taxon>Gongylonema</taxon>
    </lineage>
</organism>
<dbReference type="PROSITE" id="PS50297">
    <property type="entry name" value="ANK_REP_REGION"/>
    <property type="match status" value="3"/>
</dbReference>
<feature type="repeat" description="ANK" evidence="3">
    <location>
        <begin position="131"/>
        <end position="163"/>
    </location>
</feature>
<evidence type="ECO:0000256" key="1">
    <source>
        <dbReference type="ARBA" id="ARBA00022737"/>
    </source>
</evidence>
<evidence type="ECO:0000256" key="2">
    <source>
        <dbReference type="ARBA" id="ARBA00023043"/>
    </source>
</evidence>
<accession>A0A183D0Q2</accession>
<dbReference type="InterPro" id="IPR036770">
    <property type="entry name" value="Ankyrin_rpt-contain_sf"/>
</dbReference>
<dbReference type="PANTHER" id="PTHR24174">
    <property type="entry name" value="ANKYRIN REPEAT AND STERILE ALPHA MOTIF DOMAIN-CONTAINING PROTEIN 1"/>
    <property type="match status" value="1"/>
</dbReference>
<dbReference type="SMART" id="SM00248">
    <property type="entry name" value="ANK"/>
    <property type="match status" value="4"/>
</dbReference>
<keyword evidence="5" id="KW-1185">Reference proteome</keyword>
<evidence type="ECO:0000313" key="6">
    <source>
        <dbReference type="WBParaSite" id="GPUH_0000229801-mRNA-1"/>
    </source>
</evidence>
<keyword evidence="2 3" id="KW-0040">ANK repeat</keyword>